<feature type="chain" id="PRO_5014128076" evidence="1">
    <location>
        <begin position="16"/>
        <end position="557"/>
    </location>
</feature>
<reference evidence="3" key="1">
    <citation type="journal article" date="2018" name="Proc. Natl. Acad. Sci. U.S.A.">
        <title>Linking secondary metabolites to gene clusters through genome sequencing of six diverse Aspergillus species.</title>
        <authorList>
            <person name="Kaerboelling I."/>
            <person name="Vesth T.C."/>
            <person name="Frisvad J.C."/>
            <person name="Nybo J.L."/>
            <person name="Theobald S."/>
            <person name="Kuo A."/>
            <person name="Bowyer P."/>
            <person name="Matsuda Y."/>
            <person name="Mondo S."/>
            <person name="Lyhne E.K."/>
            <person name="Kogle M.E."/>
            <person name="Clum A."/>
            <person name="Lipzen A."/>
            <person name="Salamov A."/>
            <person name="Ngan C.Y."/>
            <person name="Daum C."/>
            <person name="Chiniquy J."/>
            <person name="Barry K."/>
            <person name="LaButti K."/>
            <person name="Haridas S."/>
            <person name="Simmons B.A."/>
            <person name="Magnuson J.K."/>
            <person name="Mortensen U.H."/>
            <person name="Larsen T.O."/>
            <person name="Grigoriev I.V."/>
            <person name="Baker S.E."/>
            <person name="Andersen M.R."/>
        </authorList>
    </citation>
    <scope>NUCLEOTIDE SEQUENCE [LARGE SCALE GENOMIC DNA]</scope>
    <source>
        <strain evidence="3">IBT 16806</strain>
    </source>
</reference>
<dbReference type="VEuPathDB" id="FungiDB:P174DRAFT_502731"/>
<dbReference type="EMBL" id="MSZS01000003">
    <property type="protein sequence ID" value="PKX95368.1"/>
    <property type="molecule type" value="Genomic_DNA"/>
</dbReference>
<evidence type="ECO:0000256" key="1">
    <source>
        <dbReference type="SAM" id="SignalP"/>
    </source>
</evidence>
<organism evidence="2 3">
    <name type="scientific">Aspergillus novofumigatus (strain IBT 16806)</name>
    <dbReference type="NCBI Taxonomy" id="1392255"/>
    <lineage>
        <taxon>Eukaryota</taxon>
        <taxon>Fungi</taxon>
        <taxon>Dikarya</taxon>
        <taxon>Ascomycota</taxon>
        <taxon>Pezizomycotina</taxon>
        <taxon>Eurotiomycetes</taxon>
        <taxon>Eurotiomycetidae</taxon>
        <taxon>Eurotiales</taxon>
        <taxon>Aspergillaceae</taxon>
        <taxon>Aspergillus</taxon>
        <taxon>Aspergillus subgen. Fumigati</taxon>
    </lineage>
</organism>
<keyword evidence="1" id="KW-0732">Signal</keyword>
<dbReference type="Proteomes" id="UP000234474">
    <property type="component" value="Unassembled WGS sequence"/>
</dbReference>
<name>A0A2I1CCL2_ASPN1</name>
<sequence>MLLSATFLLLGLAFGKPVIPRDDTSPTPTPTAATDACATSSVSSQWLSTCNTTVFWPTSTDYFYGPTTGPGASAVICNAQWVEYNGRADGLGSLGATSTSTSYWISPTSTGACNTDVRREGPGDPHTGPVTTLCDGITRAIGPLEYVTDYWPGTGPCSTSMVTESDTTLLYRSPSPVPTCELNTQDCIPIWQTYSSLRSVYHESVTTEIPGDTNSPISPSQCPTTKRNYTEQDPCTNCHYLPDTATLFYWPVTTTGGDLCNQNGTTVPATPTGNGPNTAVVNGHTFISPSIYVSFTSIYARSNQRAHPGGSCGGDYEDVIISVNPEAVTSYRNHINAKYPRIGTAYPFNFAEFQPHVVGNYSLPLIPWDQYCDGSQCIQGGNGCSMIRNDYLPWMEIPDVMTQIDPRWTECHRSWYIPPVSLVPLIGGLASQPTGVAEAANPGAGAESTPAVPQSGWLLPLRRLLAIAMAGDACTGACRMQQTVDYGKAKVKSRSEKYLDTGRTNKSRTLENGSWFNTVIKLSSSAIYADWEIEQVMQDHWFGDVPSNQKLEHNPKT</sequence>
<dbReference type="OrthoDB" id="3944128at2759"/>
<evidence type="ECO:0000313" key="3">
    <source>
        <dbReference type="Proteomes" id="UP000234474"/>
    </source>
</evidence>
<dbReference type="OMA" id="TSTGACN"/>
<protein>
    <submittedName>
        <fullName evidence="2">Uncharacterized protein</fullName>
    </submittedName>
</protein>
<accession>A0A2I1CCL2</accession>
<gene>
    <name evidence="2" type="ORF">P174DRAFT_502731</name>
</gene>
<evidence type="ECO:0000313" key="2">
    <source>
        <dbReference type="EMBL" id="PKX95368.1"/>
    </source>
</evidence>
<keyword evidence="3" id="KW-1185">Reference proteome</keyword>
<dbReference type="GeneID" id="36538449"/>
<comment type="caution">
    <text evidence="2">The sequence shown here is derived from an EMBL/GenBank/DDBJ whole genome shotgun (WGS) entry which is preliminary data.</text>
</comment>
<proteinExistence type="predicted"/>
<dbReference type="RefSeq" id="XP_024683963.1">
    <property type="nucleotide sequence ID" value="XM_024831112.1"/>
</dbReference>
<feature type="signal peptide" evidence="1">
    <location>
        <begin position="1"/>
        <end position="15"/>
    </location>
</feature>
<dbReference type="AlphaFoldDB" id="A0A2I1CCL2"/>